<evidence type="ECO:0000313" key="5">
    <source>
        <dbReference type="Proteomes" id="UP000019277"/>
    </source>
</evidence>
<dbReference type="SUPFAM" id="SSF52200">
    <property type="entry name" value="Toll/Interleukin receptor TIR domain"/>
    <property type="match status" value="1"/>
</dbReference>
<reference evidence="4 5" key="1">
    <citation type="journal article" date="2014" name="Genome Announc.">
        <title>Draft Genome Sequence of the Antitrypanosomally Active Sponge-Associated Bacterium Actinokineospora sp. Strain EG49.</title>
        <authorList>
            <person name="Harjes J."/>
            <person name="Ryu T."/>
            <person name="Abdelmohsen U.R."/>
            <person name="Moitinho-Silva L."/>
            <person name="Horn H."/>
            <person name="Ravasi T."/>
            <person name="Hentschel U."/>
        </authorList>
    </citation>
    <scope>NUCLEOTIDE SEQUENCE [LARGE SCALE GENOMIC DNA]</scope>
    <source>
        <strain evidence="4 5">EG49</strain>
    </source>
</reference>
<proteinExistence type="predicted"/>
<protein>
    <recommendedName>
        <fullName evidence="3">TIR domain-containing protein</fullName>
    </recommendedName>
</protein>
<feature type="domain" description="TIR" evidence="3">
    <location>
        <begin position="3"/>
        <end position="114"/>
    </location>
</feature>
<evidence type="ECO:0000313" key="4">
    <source>
        <dbReference type="EMBL" id="EWC60493.1"/>
    </source>
</evidence>
<evidence type="ECO:0000259" key="3">
    <source>
        <dbReference type="Pfam" id="PF13676"/>
    </source>
</evidence>
<feature type="region of interest" description="Disordered" evidence="1">
    <location>
        <begin position="241"/>
        <end position="285"/>
    </location>
</feature>
<dbReference type="InterPro" id="IPR000157">
    <property type="entry name" value="TIR_dom"/>
</dbReference>
<comment type="caution">
    <text evidence="4">The sequence shown here is derived from an EMBL/GenBank/DDBJ whole genome shotgun (WGS) entry which is preliminary data.</text>
</comment>
<organism evidence="4 5">
    <name type="scientific">Actinokineospora spheciospongiae</name>
    <dbReference type="NCBI Taxonomy" id="909613"/>
    <lineage>
        <taxon>Bacteria</taxon>
        <taxon>Bacillati</taxon>
        <taxon>Actinomycetota</taxon>
        <taxon>Actinomycetes</taxon>
        <taxon>Pseudonocardiales</taxon>
        <taxon>Pseudonocardiaceae</taxon>
        <taxon>Actinokineospora</taxon>
    </lineage>
</organism>
<keyword evidence="2" id="KW-0812">Transmembrane</keyword>
<dbReference type="Pfam" id="PF13676">
    <property type="entry name" value="TIR_2"/>
    <property type="match status" value="1"/>
</dbReference>
<dbReference type="Proteomes" id="UP000019277">
    <property type="component" value="Unassembled WGS sequence"/>
</dbReference>
<feature type="transmembrane region" description="Helical" evidence="2">
    <location>
        <begin position="290"/>
        <end position="311"/>
    </location>
</feature>
<evidence type="ECO:0000256" key="2">
    <source>
        <dbReference type="SAM" id="Phobius"/>
    </source>
</evidence>
<dbReference type="PATRIC" id="fig|909613.9.peg.4163"/>
<dbReference type="OrthoDB" id="4737208at2"/>
<gene>
    <name evidence="4" type="ORF">UO65_4161</name>
</gene>
<keyword evidence="2" id="KW-1133">Transmembrane helix</keyword>
<dbReference type="AlphaFoldDB" id="W7IJC6"/>
<dbReference type="EMBL" id="AYXG01000155">
    <property type="protein sequence ID" value="EWC60493.1"/>
    <property type="molecule type" value="Genomic_DNA"/>
</dbReference>
<dbReference type="STRING" id="909613.UO65_4161"/>
<dbReference type="Gene3D" id="3.40.50.10140">
    <property type="entry name" value="Toll/interleukin-1 receptor homology (TIR) domain"/>
    <property type="match status" value="1"/>
</dbReference>
<accession>W7IJC6</accession>
<evidence type="ECO:0000256" key="1">
    <source>
        <dbReference type="SAM" id="MobiDB-lite"/>
    </source>
</evidence>
<name>W7IJC6_9PSEU</name>
<sequence length="418" mass="45234">MHVFVTHARRDLPAITRLRADLESTGHRVWSDGDVLGSRRGWDEVLRHVRDCAAFVFAVSPESVRSPACLAGLRYALALRRPVLAVVVHPVPAGEVPDELAGAVTVDCSRPSPRTAAALRAAVDALPSAHRPAGRLPEEPALPAATITDCEALLDRGALDRRAQAEVLAVLRARLADSGERSDAWRLLVRLRHTELEPGVAEGVEQVLAPGWQPDPREHHEARYWDGQSWTTLVWQGGREFTDRARPPEVPDPPRRPEPPTPTPVVPAVLRPRRAPAPAEPEAPRRGRRVSALVLAGVLVLAAGVTGGVLLNRGFGPDESMANRTARNFVDAVNTHDRGTVTQYVCSRDRTANAHLYGAFFDTADVTLESVDAAGSDPRFTILAARTAGTASVRLSIPLEVENGEWRVCDIGKALSGR</sequence>
<dbReference type="GO" id="GO:0007165">
    <property type="term" value="P:signal transduction"/>
    <property type="evidence" value="ECO:0007669"/>
    <property type="project" value="InterPro"/>
</dbReference>
<dbReference type="RefSeq" id="WP_035285072.1">
    <property type="nucleotide sequence ID" value="NZ_AYXG01000155.1"/>
</dbReference>
<dbReference type="InterPro" id="IPR035897">
    <property type="entry name" value="Toll_tir_struct_dom_sf"/>
</dbReference>
<dbReference type="eggNOG" id="COG2319">
    <property type="taxonomic scope" value="Bacteria"/>
</dbReference>
<keyword evidence="5" id="KW-1185">Reference proteome</keyword>
<keyword evidence="2" id="KW-0472">Membrane</keyword>
<feature type="compositionally biased region" description="Basic and acidic residues" evidence="1">
    <location>
        <begin position="241"/>
        <end position="258"/>
    </location>
</feature>